<dbReference type="SUPFAM" id="SSF75304">
    <property type="entry name" value="Amidase signature (AS) enzymes"/>
    <property type="match status" value="1"/>
</dbReference>
<feature type="domain" description="Amidase" evidence="1">
    <location>
        <begin position="25"/>
        <end position="449"/>
    </location>
</feature>
<evidence type="ECO:0000313" key="4">
    <source>
        <dbReference type="Proteomes" id="UP000060043"/>
    </source>
</evidence>
<evidence type="ECO:0000313" key="3">
    <source>
        <dbReference type="EMBL" id="ALU32490.1"/>
    </source>
</evidence>
<dbReference type="InterPro" id="IPR023631">
    <property type="entry name" value="Amidase_dom"/>
</dbReference>
<dbReference type="Pfam" id="PF01425">
    <property type="entry name" value="Amidase"/>
    <property type="match status" value="1"/>
</dbReference>
<dbReference type="PROSITE" id="PS00571">
    <property type="entry name" value="AMIDASES"/>
    <property type="match status" value="1"/>
</dbReference>
<reference evidence="4 5" key="1">
    <citation type="submission" date="2015-12" db="EMBL/GenBank/DDBJ databases">
        <title>A stable core within a dynamic pangenome in Sulfolobus acidocaldarius.</title>
        <authorList>
            <person name="Anderson R."/>
            <person name="Kouris A."/>
            <person name="Seward C."/>
            <person name="Campbell K."/>
            <person name="Whitaker R."/>
        </authorList>
    </citation>
    <scope>NUCLEOTIDE SEQUENCE [LARGE SCALE GENOMIC DNA]</scope>
    <source>
        <strain evidence="2 5">GG12-C01-09</strain>
        <strain evidence="3 4">NG05B_CO5_07</strain>
    </source>
</reference>
<dbReference type="InterPro" id="IPR000120">
    <property type="entry name" value="Amidase"/>
</dbReference>
<dbReference type="Proteomes" id="UP000060043">
    <property type="component" value="Chromosome"/>
</dbReference>
<dbReference type="RefSeq" id="WP_015385784.1">
    <property type="nucleotide sequence ID" value="NZ_BHWZ01000006.1"/>
</dbReference>
<protein>
    <submittedName>
        <fullName evidence="2">Glutamyl-tRNA amidotransferase</fullName>
    </submittedName>
</protein>
<dbReference type="Gene3D" id="3.90.1300.10">
    <property type="entry name" value="Amidase signature (AS) domain"/>
    <property type="match status" value="1"/>
</dbReference>
<dbReference type="GeneID" id="14552684"/>
<accession>A0A0U3GLV9</accession>
<evidence type="ECO:0000259" key="1">
    <source>
        <dbReference type="Pfam" id="PF01425"/>
    </source>
</evidence>
<dbReference type="GO" id="GO:0016740">
    <property type="term" value="F:transferase activity"/>
    <property type="evidence" value="ECO:0007669"/>
    <property type="project" value="UniProtKB-KW"/>
</dbReference>
<dbReference type="InterPro" id="IPR036928">
    <property type="entry name" value="AS_sf"/>
</dbReference>
<name>A0A0U3GLV9_9CREN</name>
<evidence type="ECO:0000313" key="5">
    <source>
        <dbReference type="Proteomes" id="UP000065473"/>
    </source>
</evidence>
<sequence length="468" mass="52409">MQDLFWESANSLREKVCNGEISSEELVTRFLERVNELNPKVNAIVTLNDKVMAEAKEMDSLAKKGICKPLHGIPVTIKDNILTKGIRTTFGSVLFKDFVPDEDSIISERLKEAGALILGKTNMPEFGLVGITDNPLFGVTKNPWDLTRTPGGSSGGSAVSIALGFSPISIGNDGGGSIRIPSSFCGVFGFKPSPHVIPKYPPPNTFRGISVDGPITRYVSDAILTMRILSGPDLRDRRSLTVPKINFSEELDKNEVKRIRIAYSRNLGYGVVDSKVEKTVEDAVYRFRELGVETIDEINPELPNLYKALMTKITVEFATFIYDKLEEWKKVTYKPYLNFLLPYFEKLTYHDYVKVDNEVDKLWSKLSNVFQKYDYLITPTVSVVAFKIEEGIGPSEINGQKVGFGEWSPFSFPFNLTGQPASSIPVGLVNNLPVGMQIIGKPYDDFGVLKLSLYYERNFSWHKMRPQV</sequence>
<dbReference type="PaxDb" id="1435377-SUSAZ_09925"/>
<dbReference type="AlphaFoldDB" id="A0A0U3GLV9"/>
<dbReference type="PANTHER" id="PTHR11895">
    <property type="entry name" value="TRANSAMIDASE"/>
    <property type="match status" value="1"/>
</dbReference>
<evidence type="ECO:0000313" key="2">
    <source>
        <dbReference type="EMBL" id="ALU29753.1"/>
    </source>
</evidence>
<keyword evidence="2" id="KW-0808">Transferase</keyword>
<proteinExistence type="predicted"/>
<dbReference type="Proteomes" id="UP000065473">
    <property type="component" value="Chromosome"/>
</dbReference>
<dbReference type="PANTHER" id="PTHR11895:SF7">
    <property type="entry name" value="GLUTAMYL-TRNA(GLN) AMIDOTRANSFERASE SUBUNIT A, MITOCHONDRIAL"/>
    <property type="match status" value="1"/>
</dbReference>
<dbReference type="STRING" id="1435377.SUSAZ_09925"/>
<organism evidence="2 5">
    <name type="scientific">Sulfolobus acidocaldarius</name>
    <dbReference type="NCBI Taxonomy" id="2285"/>
    <lineage>
        <taxon>Archaea</taxon>
        <taxon>Thermoproteota</taxon>
        <taxon>Thermoprotei</taxon>
        <taxon>Sulfolobales</taxon>
        <taxon>Sulfolobaceae</taxon>
        <taxon>Sulfolobus</taxon>
    </lineage>
</organism>
<dbReference type="EMBL" id="CP013694">
    <property type="protein sequence ID" value="ALU29753.1"/>
    <property type="molecule type" value="Genomic_DNA"/>
</dbReference>
<gene>
    <name evidence="2" type="ORF">ATY89_07250</name>
    <name evidence="3" type="ORF">ATZ20_10270</name>
</gene>
<dbReference type="EMBL" id="CP013695">
    <property type="protein sequence ID" value="ALU32490.1"/>
    <property type="molecule type" value="Genomic_DNA"/>
</dbReference>
<dbReference type="OrthoDB" id="7931at2157"/>
<dbReference type="InterPro" id="IPR020556">
    <property type="entry name" value="Amidase_CS"/>
</dbReference>